<name>A0AAW6LM14_RHOSG</name>
<sequence length="111" mass="11857">MSTERAVKGMRGAMTWAQGAGDPTTYLADPKGLPFGPDKPRAIEMLAQSLLAAHPAAHGYWADQAFSGPSFPVISETTAYFERWFGGKVNPDGYTTAHRMLGDSRHASGAS</sequence>
<accession>A0AAW6LM14</accession>
<evidence type="ECO:0000313" key="2">
    <source>
        <dbReference type="Proteomes" id="UP001217325"/>
    </source>
</evidence>
<dbReference type="Proteomes" id="UP001217325">
    <property type="component" value="Unassembled WGS sequence"/>
</dbReference>
<proteinExistence type="predicted"/>
<reference evidence="1" key="1">
    <citation type="submission" date="2023-02" db="EMBL/GenBank/DDBJ databases">
        <title>A novel hydrolase synthesized by Rhodococcus erythropolis HQ is responsible for the detoxification of Zearalenone.</title>
        <authorList>
            <person name="Hu J."/>
            <person name="Xu J."/>
        </authorList>
    </citation>
    <scope>NUCLEOTIDE SEQUENCE</scope>
    <source>
        <strain evidence="1">HQ</strain>
    </source>
</reference>
<dbReference type="EMBL" id="JARDXE010000014">
    <property type="protein sequence ID" value="MDE8647574.1"/>
    <property type="molecule type" value="Genomic_DNA"/>
</dbReference>
<dbReference type="AlphaFoldDB" id="A0AAW6LM14"/>
<evidence type="ECO:0000313" key="1">
    <source>
        <dbReference type="EMBL" id="MDE8647574.1"/>
    </source>
</evidence>
<organism evidence="1 2">
    <name type="scientific">Rhodococcus qingshengii</name>
    <dbReference type="NCBI Taxonomy" id="334542"/>
    <lineage>
        <taxon>Bacteria</taxon>
        <taxon>Bacillati</taxon>
        <taxon>Actinomycetota</taxon>
        <taxon>Actinomycetes</taxon>
        <taxon>Mycobacteriales</taxon>
        <taxon>Nocardiaceae</taxon>
        <taxon>Rhodococcus</taxon>
        <taxon>Rhodococcus erythropolis group</taxon>
    </lineage>
</organism>
<gene>
    <name evidence="1" type="ORF">PXH69_21605</name>
</gene>
<comment type="caution">
    <text evidence="1">The sequence shown here is derived from an EMBL/GenBank/DDBJ whole genome shotgun (WGS) entry which is preliminary data.</text>
</comment>
<protein>
    <submittedName>
        <fullName evidence="1">Uncharacterized protein</fullName>
    </submittedName>
</protein>
<dbReference type="RefSeq" id="WP_275232141.1">
    <property type="nucleotide sequence ID" value="NZ_JARDXE010000014.1"/>
</dbReference>